<reference evidence="1" key="1">
    <citation type="submission" date="2019-10" db="EMBL/GenBank/DDBJ databases">
        <authorList>
            <consortium name="DOE Joint Genome Institute"/>
            <person name="Kuo A."/>
            <person name="Miyauchi S."/>
            <person name="Kiss E."/>
            <person name="Drula E."/>
            <person name="Kohler A."/>
            <person name="Sanchez-Garcia M."/>
            <person name="Andreopoulos B."/>
            <person name="Barry K.W."/>
            <person name="Bonito G."/>
            <person name="Buee M."/>
            <person name="Carver A."/>
            <person name="Chen C."/>
            <person name="Cichocki N."/>
            <person name="Clum A."/>
            <person name="Culley D."/>
            <person name="Crous P.W."/>
            <person name="Fauchery L."/>
            <person name="Girlanda M."/>
            <person name="Hayes R."/>
            <person name="Keri Z."/>
            <person name="LaButti K."/>
            <person name="Lipzen A."/>
            <person name="Lombard V."/>
            <person name="Magnuson J."/>
            <person name="Maillard F."/>
            <person name="Morin E."/>
            <person name="Murat C."/>
            <person name="Nolan M."/>
            <person name="Ohm R."/>
            <person name="Pangilinan J."/>
            <person name="Pereira M."/>
            <person name="Perotto S."/>
            <person name="Peter M."/>
            <person name="Riley R."/>
            <person name="Sitrit Y."/>
            <person name="Stielow B."/>
            <person name="Szollosi G."/>
            <person name="Zifcakova L."/>
            <person name="Stursova M."/>
            <person name="Spatafora J.W."/>
            <person name="Tedersoo L."/>
            <person name="Vaario L.-M."/>
            <person name="Yamada A."/>
            <person name="Yan M."/>
            <person name="Wang P."/>
            <person name="Xu J."/>
            <person name="Bruns T."/>
            <person name="Baldrian P."/>
            <person name="Vilgalys R."/>
            <person name="Henrissat B."/>
            <person name="Grigoriev I.V."/>
            <person name="Hibbett D."/>
            <person name="Nagy L.G."/>
            <person name="Martin F.M."/>
        </authorList>
    </citation>
    <scope>NUCLEOTIDE SEQUENCE</scope>
    <source>
        <strain evidence="1">Prilba</strain>
    </source>
</reference>
<reference evidence="1" key="2">
    <citation type="journal article" date="2020" name="Nat. Commun.">
        <title>Large-scale genome sequencing of mycorrhizal fungi provides insights into the early evolution of symbiotic traits.</title>
        <authorList>
            <person name="Miyauchi S."/>
            <person name="Kiss E."/>
            <person name="Kuo A."/>
            <person name="Drula E."/>
            <person name="Kohler A."/>
            <person name="Sanchez-Garcia M."/>
            <person name="Morin E."/>
            <person name="Andreopoulos B."/>
            <person name="Barry K.W."/>
            <person name="Bonito G."/>
            <person name="Buee M."/>
            <person name="Carver A."/>
            <person name="Chen C."/>
            <person name="Cichocki N."/>
            <person name="Clum A."/>
            <person name="Culley D."/>
            <person name="Crous P.W."/>
            <person name="Fauchery L."/>
            <person name="Girlanda M."/>
            <person name="Hayes R.D."/>
            <person name="Keri Z."/>
            <person name="LaButti K."/>
            <person name="Lipzen A."/>
            <person name="Lombard V."/>
            <person name="Magnuson J."/>
            <person name="Maillard F."/>
            <person name="Murat C."/>
            <person name="Nolan M."/>
            <person name="Ohm R.A."/>
            <person name="Pangilinan J."/>
            <person name="Pereira M.F."/>
            <person name="Perotto S."/>
            <person name="Peter M."/>
            <person name="Pfister S."/>
            <person name="Riley R."/>
            <person name="Sitrit Y."/>
            <person name="Stielow J.B."/>
            <person name="Szollosi G."/>
            <person name="Zifcakova L."/>
            <person name="Stursova M."/>
            <person name="Spatafora J.W."/>
            <person name="Tedersoo L."/>
            <person name="Vaario L.M."/>
            <person name="Yamada A."/>
            <person name="Yan M."/>
            <person name="Wang P."/>
            <person name="Xu J."/>
            <person name="Bruns T."/>
            <person name="Baldrian P."/>
            <person name="Vilgalys R."/>
            <person name="Dunand C."/>
            <person name="Henrissat B."/>
            <person name="Grigoriev I.V."/>
            <person name="Hibbett D."/>
            <person name="Nagy L.G."/>
            <person name="Martin F.M."/>
        </authorList>
    </citation>
    <scope>NUCLEOTIDE SEQUENCE</scope>
    <source>
        <strain evidence="1">Prilba</strain>
    </source>
</reference>
<protein>
    <submittedName>
        <fullName evidence="1">Uncharacterized protein</fullName>
    </submittedName>
</protein>
<organism evidence="1 2">
    <name type="scientific">Russula ochroleuca</name>
    <dbReference type="NCBI Taxonomy" id="152965"/>
    <lineage>
        <taxon>Eukaryota</taxon>
        <taxon>Fungi</taxon>
        <taxon>Dikarya</taxon>
        <taxon>Basidiomycota</taxon>
        <taxon>Agaricomycotina</taxon>
        <taxon>Agaricomycetes</taxon>
        <taxon>Russulales</taxon>
        <taxon>Russulaceae</taxon>
        <taxon>Russula</taxon>
    </lineage>
</organism>
<accession>A0A9P5JWU2</accession>
<evidence type="ECO:0000313" key="2">
    <source>
        <dbReference type="Proteomes" id="UP000759537"/>
    </source>
</evidence>
<evidence type="ECO:0000313" key="1">
    <source>
        <dbReference type="EMBL" id="KAF8467033.1"/>
    </source>
</evidence>
<dbReference type="EMBL" id="WHVB01000038">
    <property type="protein sequence ID" value="KAF8467033.1"/>
    <property type="molecule type" value="Genomic_DNA"/>
</dbReference>
<dbReference type="AlphaFoldDB" id="A0A9P5JWU2"/>
<name>A0A9P5JWU2_9AGAM</name>
<keyword evidence="2" id="KW-1185">Reference proteome</keyword>
<sequence length="135" mass="15566">MAHLRCAPEGVWVIRASTPVLCISFLAPTSSTHQISIFKLRIRFFFLLELSVIDYYLKPAFESSSDTSPVRAFSNKRGGEPCCEDVMHREILGWGADTARPSQSRRQKDYCFHQGVCRPRMHRYLANDVQVHYRT</sequence>
<proteinExistence type="predicted"/>
<comment type="caution">
    <text evidence="1">The sequence shown here is derived from an EMBL/GenBank/DDBJ whole genome shotgun (WGS) entry which is preliminary data.</text>
</comment>
<dbReference type="Proteomes" id="UP000759537">
    <property type="component" value="Unassembled WGS sequence"/>
</dbReference>
<gene>
    <name evidence="1" type="ORF">DFH94DRAFT_300878</name>
</gene>